<dbReference type="EMBL" id="JAELXT010000011">
    <property type="protein sequence ID" value="MBJ6126193.1"/>
    <property type="molecule type" value="Genomic_DNA"/>
</dbReference>
<sequence length="119" mass="13227">MSVLSWRSLSLSISDFGDLSLDTWLSSAKMYPLLSLVFPLALLTGCNTSARPDFVFKRQGLSQQQYSRAEAECELEAEKAAIQAKNSVTAGENWRKIFVLCMEAKGARYLGTTDQLTRP</sequence>
<name>A0ABS0Y1K5_9HYPH</name>
<reference evidence="2" key="1">
    <citation type="submission" date="2020-12" db="EMBL/GenBank/DDBJ databases">
        <title>Hymenobacter sp.</title>
        <authorList>
            <person name="Kim M.K."/>
        </authorList>
    </citation>
    <scope>NUCLEOTIDE SEQUENCE [LARGE SCALE GENOMIC DNA]</scope>
    <source>
        <strain evidence="2">BT325</strain>
    </source>
</reference>
<proteinExistence type="predicted"/>
<evidence type="ECO:0000313" key="1">
    <source>
        <dbReference type="EMBL" id="MBJ6126193.1"/>
    </source>
</evidence>
<organism evidence="1 2">
    <name type="scientific">Microvirga splendida</name>
    <dbReference type="NCBI Taxonomy" id="2795727"/>
    <lineage>
        <taxon>Bacteria</taxon>
        <taxon>Pseudomonadati</taxon>
        <taxon>Pseudomonadota</taxon>
        <taxon>Alphaproteobacteria</taxon>
        <taxon>Hyphomicrobiales</taxon>
        <taxon>Methylobacteriaceae</taxon>
        <taxon>Microvirga</taxon>
    </lineage>
</organism>
<comment type="caution">
    <text evidence="1">The sequence shown here is derived from an EMBL/GenBank/DDBJ whole genome shotgun (WGS) entry which is preliminary data.</text>
</comment>
<accession>A0ABS0Y1K5</accession>
<evidence type="ECO:0000313" key="2">
    <source>
        <dbReference type="Proteomes" id="UP000620670"/>
    </source>
</evidence>
<dbReference type="RefSeq" id="WP_199049562.1">
    <property type="nucleotide sequence ID" value="NZ_JAELXT010000011.1"/>
</dbReference>
<protein>
    <recommendedName>
        <fullName evidence="3">Lipoprotein</fullName>
    </recommendedName>
</protein>
<gene>
    <name evidence="1" type="ORF">JAO75_12350</name>
</gene>
<dbReference type="Proteomes" id="UP000620670">
    <property type="component" value="Unassembled WGS sequence"/>
</dbReference>
<evidence type="ECO:0008006" key="3">
    <source>
        <dbReference type="Google" id="ProtNLM"/>
    </source>
</evidence>
<keyword evidence="2" id="KW-1185">Reference proteome</keyword>